<feature type="transmembrane region" description="Helical" evidence="1">
    <location>
        <begin position="59"/>
        <end position="81"/>
    </location>
</feature>
<sequence>MKKFNHILRRILSIINIPQHIKRYYLKRKISKYKNNEYDINNAKDKNDAIITNSNKNSLLLKIINFLVVMGVSALIVYFNLVYQDRRLLIVSIAIPIIIGIVFLVKRYRRGRIERRVNHEIRSLILKDSDDKIIHEWDINELRSVLIGKKTKVNEVDVDLSQATYSSLISREHAVMNNTGDKWYFEDIGSSNGSGIKRKNTDKKFKINEGKPYPINSGDTIYIANTKLLVK</sequence>
<dbReference type="Proteomes" id="UP000190625">
    <property type="component" value="Unassembled WGS sequence"/>
</dbReference>
<evidence type="ECO:0000313" key="3">
    <source>
        <dbReference type="EMBL" id="SJZ97627.1"/>
    </source>
</evidence>
<accession>A0A1T4Q261</accession>
<proteinExistence type="predicted"/>
<keyword evidence="1" id="KW-0812">Transmembrane</keyword>
<reference evidence="4" key="1">
    <citation type="submission" date="2017-02" db="EMBL/GenBank/DDBJ databases">
        <authorList>
            <person name="Varghese N."/>
            <person name="Submissions S."/>
        </authorList>
    </citation>
    <scope>NUCLEOTIDE SEQUENCE [LARGE SCALE GENOMIC DNA]</scope>
    <source>
        <strain evidence="4">ATCC BAA-73</strain>
    </source>
</reference>
<protein>
    <submittedName>
        <fullName evidence="3">FHA domain-containing protein</fullName>
    </submittedName>
</protein>
<keyword evidence="1" id="KW-0472">Membrane</keyword>
<evidence type="ECO:0000256" key="1">
    <source>
        <dbReference type="SAM" id="Phobius"/>
    </source>
</evidence>
<feature type="domain" description="FHA" evidence="2">
    <location>
        <begin position="145"/>
        <end position="201"/>
    </location>
</feature>
<dbReference type="Pfam" id="PF00498">
    <property type="entry name" value="FHA"/>
    <property type="match status" value="1"/>
</dbReference>
<dbReference type="SUPFAM" id="SSF49879">
    <property type="entry name" value="SMAD/FHA domain"/>
    <property type="match status" value="1"/>
</dbReference>
<keyword evidence="1" id="KW-1133">Transmembrane helix</keyword>
<organism evidence="3 4">
    <name type="scientific">Selenihalanaerobacter shriftii</name>
    <dbReference type="NCBI Taxonomy" id="142842"/>
    <lineage>
        <taxon>Bacteria</taxon>
        <taxon>Bacillati</taxon>
        <taxon>Bacillota</taxon>
        <taxon>Clostridia</taxon>
        <taxon>Halanaerobiales</taxon>
        <taxon>Halobacteroidaceae</taxon>
        <taxon>Selenihalanaerobacter</taxon>
    </lineage>
</organism>
<dbReference type="AlphaFoldDB" id="A0A1T4Q261"/>
<keyword evidence="4" id="KW-1185">Reference proteome</keyword>
<dbReference type="EMBL" id="FUWM01000023">
    <property type="protein sequence ID" value="SJZ97627.1"/>
    <property type="molecule type" value="Genomic_DNA"/>
</dbReference>
<gene>
    <name evidence="3" type="ORF">SAMN02745118_02401</name>
</gene>
<dbReference type="OrthoDB" id="2473431at2"/>
<dbReference type="STRING" id="142842.SAMN02745118_02401"/>
<dbReference type="RefSeq" id="WP_159442951.1">
    <property type="nucleotide sequence ID" value="NZ_FUWM01000023.1"/>
</dbReference>
<dbReference type="CDD" id="cd00060">
    <property type="entry name" value="FHA"/>
    <property type="match status" value="1"/>
</dbReference>
<dbReference type="InterPro" id="IPR008984">
    <property type="entry name" value="SMAD_FHA_dom_sf"/>
</dbReference>
<dbReference type="InterPro" id="IPR000253">
    <property type="entry name" value="FHA_dom"/>
</dbReference>
<name>A0A1T4Q261_9FIRM</name>
<dbReference type="PROSITE" id="PS50006">
    <property type="entry name" value="FHA_DOMAIN"/>
    <property type="match status" value="1"/>
</dbReference>
<evidence type="ECO:0000259" key="2">
    <source>
        <dbReference type="PROSITE" id="PS50006"/>
    </source>
</evidence>
<evidence type="ECO:0000313" key="4">
    <source>
        <dbReference type="Proteomes" id="UP000190625"/>
    </source>
</evidence>
<feature type="transmembrane region" description="Helical" evidence="1">
    <location>
        <begin position="87"/>
        <end position="105"/>
    </location>
</feature>
<dbReference type="Gene3D" id="2.60.200.20">
    <property type="match status" value="1"/>
</dbReference>